<geneLocation type="plasmid" evidence="2">
    <name>pacpol3</name>
</geneLocation>
<keyword evidence="1" id="KW-0614">Plasmid</keyword>
<name>A0A2Z5GCE9_9BACT</name>
<dbReference type="RefSeq" id="WP_236657651.1">
    <property type="nucleotide sequence ID" value="NZ_CP030844.1"/>
</dbReference>
<protein>
    <submittedName>
        <fullName evidence="1">Uncharacterized protein</fullName>
    </submittedName>
</protein>
<evidence type="ECO:0000313" key="2">
    <source>
        <dbReference type="Proteomes" id="UP000253606"/>
    </source>
</evidence>
<evidence type="ECO:0000313" key="1">
    <source>
        <dbReference type="EMBL" id="AXC16404.1"/>
    </source>
</evidence>
<gene>
    <name evidence="1" type="ORF">ACPOL_7214</name>
</gene>
<reference evidence="1 2" key="1">
    <citation type="journal article" date="2018" name="Front. Microbiol.">
        <title>Hydrolytic Capabilities as a Key to Environmental Success: Chitinolytic and Cellulolytic Acidobacteria From Acidic Sub-arctic Soils and Boreal Peatlands.</title>
        <authorList>
            <person name="Belova S.E."/>
            <person name="Ravin N.V."/>
            <person name="Pankratov T.A."/>
            <person name="Rakitin A.L."/>
            <person name="Ivanova A.A."/>
            <person name="Beletsky A.V."/>
            <person name="Mardanov A.V."/>
            <person name="Sinninghe Damste J.S."/>
            <person name="Dedysh S.N."/>
        </authorList>
    </citation>
    <scope>NUCLEOTIDE SEQUENCE [LARGE SCALE GENOMIC DNA]</scope>
    <source>
        <strain evidence="1 2">SBC82</strain>
        <plasmid evidence="2">pacpol3</plasmid>
    </source>
</reference>
<dbReference type="KEGG" id="abas:ACPOL_7214"/>
<dbReference type="Proteomes" id="UP000253606">
    <property type="component" value="Plasmid pACPOL3"/>
</dbReference>
<organism evidence="1 2">
    <name type="scientific">Acidisarcina polymorpha</name>
    <dbReference type="NCBI Taxonomy" id="2211140"/>
    <lineage>
        <taxon>Bacteria</taxon>
        <taxon>Pseudomonadati</taxon>
        <taxon>Acidobacteriota</taxon>
        <taxon>Terriglobia</taxon>
        <taxon>Terriglobales</taxon>
        <taxon>Acidobacteriaceae</taxon>
        <taxon>Acidisarcina</taxon>
    </lineage>
</organism>
<sequence length="77" mass="8862">MKVTASGLDIELCGGKEVLFISWLELYESAIACERKQAREELRMVKWCERKYGSKPPWANKVKEWLLRTTLAGEESA</sequence>
<proteinExistence type="predicted"/>
<keyword evidence="2" id="KW-1185">Reference proteome</keyword>
<dbReference type="EMBL" id="CP030844">
    <property type="protein sequence ID" value="AXC16404.1"/>
    <property type="molecule type" value="Genomic_DNA"/>
</dbReference>
<accession>A0A2Z5GCE9</accession>
<dbReference type="AlphaFoldDB" id="A0A2Z5GCE9"/>